<keyword evidence="3" id="KW-1185">Reference proteome</keyword>
<accession>A0ABQ0Q2Y6</accession>
<name>A0ABQ0Q2Y6_9PROT</name>
<dbReference type="Proteomes" id="UP001062776">
    <property type="component" value="Unassembled WGS sequence"/>
</dbReference>
<dbReference type="EMBL" id="BAPV01000012">
    <property type="protein sequence ID" value="GBQ88904.1"/>
    <property type="molecule type" value="Genomic_DNA"/>
</dbReference>
<organism evidence="2 3">
    <name type="scientific">Asaia krungthepensis NRIC 0535</name>
    <dbReference type="NCBI Taxonomy" id="1307925"/>
    <lineage>
        <taxon>Bacteria</taxon>
        <taxon>Pseudomonadati</taxon>
        <taxon>Pseudomonadota</taxon>
        <taxon>Alphaproteobacteria</taxon>
        <taxon>Acetobacterales</taxon>
        <taxon>Acetobacteraceae</taxon>
        <taxon>Asaia</taxon>
    </lineage>
</organism>
<dbReference type="InterPro" id="IPR006949">
    <property type="entry name" value="Barrel_Baseplate_J-like"/>
</dbReference>
<evidence type="ECO:0000259" key="1">
    <source>
        <dbReference type="Pfam" id="PF04865"/>
    </source>
</evidence>
<sequence length="408" mass="40351">MSSSSGTTSIPALTITSAGVVAPDELDVLTGALTDISAAMGGNVNQDLSTPQGQIATSEAAAIGNCYDAILAVANGVDPKIASGRMQDAIGNIYFMTRVPATATSVAVSIVGTAGQQISSGSVIATDGTYQYALTSDVTIPAGGTATATVANTQTGPLACSANALSLYQYTAGVASISNSAPGVLGSDAESRIAFEERRGNSVASNSAGQTASVLGNLLELSGVTDAYTYSNGTSSAVTYNGVSVPAYSLYCCVAGGSPSDIGLAIIQKKGPGCGLAGGTTVQVQDPAPAYNGNGPVYTVNFDVAAATPIYLAVTLKTGADVPSTALADIQAAVLAQFASGGSSGLRPTIASSIFASQFNCAISALGSWVRIVSIAIGTSAPASQSYVTMTMAQVPTMAAGNISLTLV</sequence>
<evidence type="ECO:0000313" key="2">
    <source>
        <dbReference type="EMBL" id="GBQ88904.1"/>
    </source>
</evidence>
<proteinExistence type="predicted"/>
<dbReference type="Pfam" id="PF04865">
    <property type="entry name" value="Baseplate_J"/>
    <property type="match status" value="1"/>
</dbReference>
<comment type="caution">
    <text evidence="2">The sequence shown here is derived from an EMBL/GenBank/DDBJ whole genome shotgun (WGS) entry which is preliminary data.</text>
</comment>
<feature type="domain" description="Baseplate protein J-like barrel" evidence="1">
    <location>
        <begin position="108"/>
        <end position="183"/>
    </location>
</feature>
<evidence type="ECO:0000313" key="3">
    <source>
        <dbReference type="Proteomes" id="UP001062776"/>
    </source>
</evidence>
<gene>
    <name evidence="2" type="ORF">AA0535_1657</name>
</gene>
<dbReference type="RefSeq" id="WP_264815512.1">
    <property type="nucleotide sequence ID" value="NZ_BAPV01000012.1"/>
</dbReference>
<protein>
    <submittedName>
        <fullName evidence="2">Phage Mu protein</fullName>
    </submittedName>
</protein>
<reference evidence="2" key="1">
    <citation type="submission" date="2013-04" db="EMBL/GenBank/DDBJ databases">
        <title>The genome sequencing project of 58 acetic acid bacteria.</title>
        <authorList>
            <person name="Okamoto-Kainuma A."/>
            <person name="Ishikawa M."/>
            <person name="Umino S."/>
            <person name="Koizumi Y."/>
            <person name="Shiwa Y."/>
            <person name="Yoshikawa H."/>
            <person name="Matsutani M."/>
            <person name="Matsushita K."/>
        </authorList>
    </citation>
    <scope>NUCLEOTIDE SEQUENCE</scope>
    <source>
        <strain evidence="2">NRIC 0535</strain>
    </source>
</reference>